<name>A0A448X2N1_9PLAT</name>
<keyword evidence="2" id="KW-1185">Reference proteome</keyword>
<organism evidence="1 2">
    <name type="scientific">Protopolystoma xenopodis</name>
    <dbReference type="NCBI Taxonomy" id="117903"/>
    <lineage>
        <taxon>Eukaryota</taxon>
        <taxon>Metazoa</taxon>
        <taxon>Spiralia</taxon>
        <taxon>Lophotrochozoa</taxon>
        <taxon>Platyhelminthes</taxon>
        <taxon>Monogenea</taxon>
        <taxon>Polyopisthocotylea</taxon>
        <taxon>Polystomatidea</taxon>
        <taxon>Polystomatidae</taxon>
        <taxon>Protopolystoma</taxon>
    </lineage>
</organism>
<protein>
    <submittedName>
        <fullName evidence="1">Uncharacterized protein</fullName>
    </submittedName>
</protein>
<evidence type="ECO:0000313" key="1">
    <source>
        <dbReference type="EMBL" id="VEL26269.1"/>
    </source>
</evidence>
<feature type="non-terminal residue" evidence="1">
    <location>
        <position position="1"/>
    </location>
</feature>
<comment type="caution">
    <text evidence="1">The sequence shown here is derived from an EMBL/GenBank/DDBJ whole genome shotgun (WGS) entry which is preliminary data.</text>
</comment>
<dbReference type="AlphaFoldDB" id="A0A448X2N1"/>
<accession>A0A448X2N1</accession>
<sequence>MPVELAHEQVRRPLLASSHASQKGFSIRMHPPRLIGPVGGTRTEASCAATCSRYRRTLESLRPSIHVSVPVYVSPIPFGALLPSPHLTPPHHTPTRLHALVPRFSVNLSLPADFSSSLASRLLSLRFHSVATPTTTRLAALLSDAAFASRAQRFLISTDDRALFALEPEARAAPAFGRRQTEVDVDADAEEVILRASAKRNGRGARLGP</sequence>
<dbReference type="Proteomes" id="UP000784294">
    <property type="component" value="Unassembled WGS sequence"/>
</dbReference>
<dbReference type="EMBL" id="CAAALY010079124">
    <property type="protein sequence ID" value="VEL26269.1"/>
    <property type="molecule type" value="Genomic_DNA"/>
</dbReference>
<reference evidence="1" key="1">
    <citation type="submission" date="2018-11" db="EMBL/GenBank/DDBJ databases">
        <authorList>
            <consortium name="Pathogen Informatics"/>
        </authorList>
    </citation>
    <scope>NUCLEOTIDE SEQUENCE</scope>
</reference>
<gene>
    <name evidence="1" type="ORF">PXEA_LOCUS19709</name>
</gene>
<proteinExistence type="predicted"/>
<evidence type="ECO:0000313" key="2">
    <source>
        <dbReference type="Proteomes" id="UP000784294"/>
    </source>
</evidence>